<dbReference type="RefSeq" id="WP_183772956.1">
    <property type="nucleotide sequence ID" value="NZ_JACHFW010000004.1"/>
</dbReference>
<name>A0A7W8M4S7_9FIRM</name>
<proteinExistence type="predicted"/>
<dbReference type="AlphaFoldDB" id="A0A7W8M4S7"/>
<feature type="transmembrane region" description="Helical" evidence="1">
    <location>
        <begin position="58"/>
        <end position="77"/>
    </location>
</feature>
<protein>
    <submittedName>
        <fullName evidence="2">Uncharacterized protein</fullName>
    </submittedName>
</protein>
<comment type="caution">
    <text evidence="2">The sequence shown here is derived from an EMBL/GenBank/DDBJ whole genome shotgun (WGS) entry which is preliminary data.</text>
</comment>
<keyword evidence="1" id="KW-0812">Transmembrane</keyword>
<dbReference type="EMBL" id="JACHFW010000004">
    <property type="protein sequence ID" value="MBB5264325.1"/>
    <property type="molecule type" value="Genomic_DNA"/>
</dbReference>
<sequence>MKALEWKRKSGRALAFFLEKREKQQSPKETEILKVKSSAGLAQLVKKELADHLTSRRFIIILILIYATSFASLYGALSGLEAAVENDSNFIFLKLYTTSGNSGDPLCSLCRLPYSGGGILYILP</sequence>
<organism evidence="2 3">
    <name type="scientific">Catenibacillus scindens</name>
    <dbReference type="NCBI Taxonomy" id="673271"/>
    <lineage>
        <taxon>Bacteria</taxon>
        <taxon>Bacillati</taxon>
        <taxon>Bacillota</taxon>
        <taxon>Clostridia</taxon>
        <taxon>Lachnospirales</taxon>
        <taxon>Lachnospiraceae</taxon>
        <taxon>Catenibacillus</taxon>
    </lineage>
</organism>
<keyword evidence="1" id="KW-1133">Transmembrane helix</keyword>
<keyword evidence="1" id="KW-0472">Membrane</keyword>
<accession>A0A7W8M4S7</accession>
<dbReference type="Proteomes" id="UP000543642">
    <property type="component" value="Unassembled WGS sequence"/>
</dbReference>
<keyword evidence="3" id="KW-1185">Reference proteome</keyword>
<reference evidence="2 3" key="1">
    <citation type="submission" date="2020-08" db="EMBL/GenBank/DDBJ databases">
        <title>Genomic Encyclopedia of Type Strains, Phase IV (KMG-IV): sequencing the most valuable type-strain genomes for metagenomic binning, comparative biology and taxonomic classification.</title>
        <authorList>
            <person name="Goeker M."/>
        </authorList>
    </citation>
    <scope>NUCLEOTIDE SEQUENCE [LARGE SCALE GENOMIC DNA]</scope>
    <source>
        <strain evidence="2 3">DSM 106146</strain>
    </source>
</reference>
<evidence type="ECO:0000313" key="3">
    <source>
        <dbReference type="Proteomes" id="UP000543642"/>
    </source>
</evidence>
<evidence type="ECO:0000256" key="1">
    <source>
        <dbReference type="SAM" id="Phobius"/>
    </source>
</evidence>
<gene>
    <name evidence="2" type="ORF">HNP82_001436</name>
</gene>
<evidence type="ECO:0000313" key="2">
    <source>
        <dbReference type="EMBL" id="MBB5264325.1"/>
    </source>
</evidence>